<dbReference type="AlphaFoldDB" id="A0A1B1SC29"/>
<name>A0A1B1SC29_9BACT</name>
<dbReference type="RefSeq" id="WP_068961631.1">
    <property type="nucleotide sequence ID" value="NZ_CAJTAP010000004.1"/>
</dbReference>
<gene>
    <name evidence="2" type="ORF">A4V02_11895</name>
</gene>
<dbReference type="Pfam" id="PF06293">
    <property type="entry name" value="Kdo"/>
    <property type="match status" value="1"/>
</dbReference>
<dbReference type="OrthoDB" id="9773772at2"/>
<dbReference type="InterPro" id="IPR011009">
    <property type="entry name" value="Kinase-like_dom_sf"/>
</dbReference>
<proteinExistence type="predicted"/>
<dbReference type="GO" id="GO:0004672">
    <property type="term" value="F:protein kinase activity"/>
    <property type="evidence" value="ECO:0007669"/>
    <property type="project" value="InterPro"/>
</dbReference>
<feature type="coiled-coil region" evidence="1">
    <location>
        <begin position="212"/>
        <end position="239"/>
    </location>
</feature>
<accession>A0A1B1SC29</accession>
<evidence type="ECO:0000313" key="3">
    <source>
        <dbReference type="Proteomes" id="UP000186351"/>
    </source>
</evidence>
<keyword evidence="1" id="KW-0175">Coiled coil</keyword>
<dbReference type="GeneID" id="65537574"/>
<accession>A0A1Z2XGI3</accession>
<organism evidence="2 3">
    <name type="scientific">Muribaculum intestinale</name>
    <dbReference type="NCBI Taxonomy" id="1796646"/>
    <lineage>
        <taxon>Bacteria</taxon>
        <taxon>Pseudomonadati</taxon>
        <taxon>Bacteroidota</taxon>
        <taxon>Bacteroidia</taxon>
        <taxon>Bacteroidales</taxon>
        <taxon>Muribaculaceae</taxon>
        <taxon>Muribaculum</taxon>
    </lineage>
</organism>
<evidence type="ECO:0000313" key="2">
    <source>
        <dbReference type="EMBL" id="ANU64349.1"/>
    </source>
</evidence>
<dbReference type="Gene3D" id="1.10.510.10">
    <property type="entry name" value="Transferase(Phosphotransferase) domain 1"/>
    <property type="match status" value="1"/>
</dbReference>
<reference evidence="3" key="1">
    <citation type="submission" date="2016-04" db="EMBL/GenBank/DDBJ databases">
        <title>Complete Genome Sequences of Twelve Strains of a Stable Defined Moderately Diverse Mouse Microbiota 2 (sDMDMm2).</title>
        <authorList>
            <person name="Uchimura Y."/>
            <person name="Wyss M."/>
            <person name="Brugiroux S."/>
            <person name="Limenitakis J.P."/>
            <person name="Stecher B."/>
            <person name="McCoy K.D."/>
            <person name="Macpherson A.J."/>
        </authorList>
    </citation>
    <scope>NUCLEOTIDE SEQUENCE [LARGE SCALE GENOMIC DNA]</scope>
    <source>
        <strain evidence="3">YL27</strain>
    </source>
</reference>
<dbReference type="SUPFAM" id="SSF56112">
    <property type="entry name" value="Protein kinase-like (PK-like)"/>
    <property type="match status" value="1"/>
</dbReference>
<protein>
    <recommendedName>
        <fullName evidence="4">Protein kinase domain-containing protein</fullName>
    </recommendedName>
</protein>
<sequence>MPSYHIHVSARYTKIKSEIEKIIRQGIPADATVIYKARNTVYRLNVGGTDLVIKAFRVPNIINSLVYTHLRKSKAMRSYMNAKRLQELGFHTPTPIAYGEIREDGRLRQSYYISENLEGENMRDWEHYHDCDALLRAFAADIVRLHRAGVLHKDFSPGNILFTRDENGAYRFYYIDLNRMEFGVRSRKKLMSMFRSINLDTAQTLRLAALYSMSAKEDMKQVCDEAAEAQAEYLRFQRRKRRFKSLFSGK</sequence>
<dbReference type="STRING" id="1796646.A4V02_11895"/>
<dbReference type="PROSITE" id="PS00109">
    <property type="entry name" value="PROTEIN_KINASE_TYR"/>
    <property type="match status" value="1"/>
</dbReference>
<dbReference type="KEGG" id="pary:A4V02_11895"/>
<evidence type="ECO:0000256" key="1">
    <source>
        <dbReference type="SAM" id="Coils"/>
    </source>
</evidence>
<keyword evidence="3" id="KW-1185">Reference proteome</keyword>
<dbReference type="InterPro" id="IPR008266">
    <property type="entry name" value="Tyr_kinase_AS"/>
</dbReference>
<dbReference type="EMBL" id="CP015402">
    <property type="protein sequence ID" value="ANU64349.1"/>
    <property type="molecule type" value="Genomic_DNA"/>
</dbReference>
<dbReference type="Proteomes" id="UP000186351">
    <property type="component" value="Chromosome"/>
</dbReference>
<evidence type="ECO:0008006" key="4">
    <source>
        <dbReference type="Google" id="ProtNLM"/>
    </source>
</evidence>